<evidence type="ECO:0000256" key="1">
    <source>
        <dbReference type="ARBA" id="ARBA00023015"/>
    </source>
</evidence>
<reference evidence="5 6" key="1">
    <citation type="submission" date="2020-08" db="EMBL/GenBank/DDBJ databases">
        <title>Putative novel bacterial strains isolated from necrotic wheat leaf tissues caused by Xanthomonas translucens.</title>
        <authorList>
            <person name="Tambong J.T."/>
        </authorList>
    </citation>
    <scope>NUCLEOTIDE SEQUENCE [LARGE SCALE GENOMIC DNA]</scope>
    <source>
        <strain evidence="5 6">DOAB 1067</strain>
    </source>
</reference>
<dbReference type="InterPro" id="IPR000835">
    <property type="entry name" value="HTH_MarR-typ"/>
</dbReference>
<keyword evidence="1" id="KW-0805">Transcription regulation</keyword>
<protein>
    <submittedName>
        <fullName evidence="5">Winged helix DNA-binding protein</fullName>
    </submittedName>
</protein>
<dbReference type="InterPro" id="IPR036388">
    <property type="entry name" value="WH-like_DNA-bd_sf"/>
</dbReference>
<keyword evidence="6" id="KW-1185">Reference proteome</keyword>
<accession>A0ABR7BK15</accession>
<dbReference type="InterPro" id="IPR036390">
    <property type="entry name" value="WH_DNA-bd_sf"/>
</dbReference>
<evidence type="ECO:0000256" key="3">
    <source>
        <dbReference type="ARBA" id="ARBA00023163"/>
    </source>
</evidence>
<organism evidence="5 6">
    <name type="scientific">Pseudomonas triticifolii</name>
    <dbReference type="NCBI Taxonomy" id="2762592"/>
    <lineage>
        <taxon>Bacteria</taxon>
        <taxon>Pseudomonadati</taxon>
        <taxon>Pseudomonadota</taxon>
        <taxon>Gammaproteobacteria</taxon>
        <taxon>Pseudomonadales</taxon>
        <taxon>Pseudomonadaceae</taxon>
        <taxon>Pseudomonas</taxon>
    </lineage>
</organism>
<comment type="caution">
    <text evidence="5">The sequence shown here is derived from an EMBL/GenBank/DDBJ whole genome shotgun (WGS) entry which is preliminary data.</text>
</comment>
<evidence type="ECO:0000259" key="4">
    <source>
        <dbReference type="PROSITE" id="PS50995"/>
    </source>
</evidence>
<gene>
    <name evidence="5" type="ORF">H8S56_21130</name>
</gene>
<dbReference type="Pfam" id="PF12802">
    <property type="entry name" value="MarR_2"/>
    <property type="match status" value="1"/>
</dbReference>
<evidence type="ECO:0000256" key="2">
    <source>
        <dbReference type="ARBA" id="ARBA00023125"/>
    </source>
</evidence>
<dbReference type="Gene3D" id="1.10.10.10">
    <property type="entry name" value="Winged helix-like DNA-binding domain superfamily/Winged helix DNA-binding domain"/>
    <property type="match status" value="1"/>
</dbReference>
<dbReference type="PANTHER" id="PTHR33164">
    <property type="entry name" value="TRANSCRIPTIONAL REGULATOR, MARR FAMILY"/>
    <property type="match status" value="1"/>
</dbReference>
<feature type="domain" description="HTH marR-type" evidence="4">
    <location>
        <begin position="7"/>
        <end position="140"/>
    </location>
</feature>
<dbReference type="Proteomes" id="UP000660131">
    <property type="component" value="Unassembled WGS sequence"/>
</dbReference>
<dbReference type="InterPro" id="IPR039422">
    <property type="entry name" value="MarR/SlyA-like"/>
</dbReference>
<dbReference type="RefSeq" id="WP_187519673.1">
    <property type="nucleotide sequence ID" value="NZ_JACONV010000023.1"/>
</dbReference>
<dbReference type="PRINTS" id="PR00598">
    <property type="entry name" value="HTHMARR"/>
</dbReference>
<name>A0ABR7BK15_9PSED</name>
<evidence type="ECO:0000313" key="6">
    <source>
        <dbReference type="Proteomes" id="UP000660131"/>
    </source>
</evidence>
<dbReference type="PROSITE" id="PS50995">
    <property type="entry name" value="HTH_MARR_2"/>
    <property type="match status" value="1"/>
</dbReference>
<evidence type="ECO:0000313" key="5">
    <source>
        <dbReference type="EMBL" id="MBC3957512.1"/>
    </source>
</evidence>
<dbReference type="GO" id="GO:0003677">
    <property type="term" value="F:DNA binding"/>
    <property type="evidence" value="ECO:0007669"/>
    <property type="project" value="UniProtKB-KW"/>
</dbReference>
<keyword evidence="2 5" id="KW-0238">DNA-binding</keyword>
<sequence>MSVDALHRAISSGLVAASRHWRRNCQTTLATYGISEACAGPLLAIARLGDGVHQVKVAHAAGMESPTLVRLLDQLCKAGIVCRAEDPNDRRAKALSLTAKGRELAGSIESELTRLRAEVLKGVEPADLEAALRVFQAFSEAARADQEGQV</sequence>
<dbReference type="SMART" id="SM00347">
    <property type="entry name" value="HTH_MARR"/>
    <property type="match status" value="1"/>
</dbReference>
<dbReference type="SUPFAM" id="SSF46785">
    <property type="entry name" value="Winged helix' DNA-binding domain"/>
    <property type="match status" value="1"/>
</dbReference>
<dbReference type="PANTHER" id="PTHR33164:SF64">
    <property type="entry name" value="TRANSCRIPTIONAL REGULATOR SLYA"/>
    <property type="match status" value="1"/>
</dbReference>
<keyword evidence="3" id="KW-0804">Transcription</keyword>
<dbReference type="EMBL" id="JACONV010000023">
    <property type="protein sequence ID" value="MBC3957512.1"/>
    <property type="molecule type" value="Genomic_DNA"/>
</dbReference>
<proteinExistence type="predicted"/>